<organism evidence="1 2">
    <name type="scientific">Phanerochaete sordida</name>
    <dbReference type="NCBI Taxonomy" id="48140"/>
    <lineage>
        <taxon>Eukaryota</taxon>
        <taxon>Fungi</taxon>
        <taxon>Dikarya</taxon>
        <taxon>Basidiomycota</taxon>
        <taxon>Agaricomycotina</taxon>
        <taxon>Agaricomycetes</taxon>
        <taxon>Polyporales</taxon>
        <taxon>Phanerochaetaceae</taxon>
        <taxon>Phanerochaete</taxon>
    </lineage>
</organism>
<dbReference type="EMBL" id="BPQB01000001">
    <property type="protein sequence ID" value="GJE84503.1"/>
    <property type="molecule type" value="Genomic_DNA"/>
</dbReference>
<keyword evidence="2" id="KW-1185">Reference proteome</keyword>
<dbReference type="Proteomes" id="UP000703269">
    <property type="component" value="Unassembled WGS sequence"/>
</dbReference>
<proteinExistence type="predicted"/>
<reference evidence="1 2" key="1">
    <citation type="submission" date="2021-08" db="EMBL/GenBank/DDBJ databases">
        <title>Draft Genome Sequence of Phanerochaete sordida strain YK-624.</title>
        <authorList>
            <person name="Mori T."/>
            <person name="Dohra H."/>
            <person name="Suzuki T."/>
            <person name="Kawagishi H."/>
            <person name="Hirai H."/>
        </authorList>
    </citation>
    <scope>NUCLEOTIDE SEQUENCE [LARGE SCALE GENOMIC DNA]</scope>
    <source>
        <strain evidence="1 2">YK-624</strain>
    </source>
</reference>
<dbReference type="AlphaFoldDB" id="A0A9P3FXQ6"/>
<protein>
    <submittedName>
        <fullName evidence="1">Uncharacterized protein</fullName>
    </submittedName>
</protein>
<gene>
    <name evidence="1" type="ORF">PsYK624_005790</name>
</gene>
<name>A0A9P3FXQ6_9APHY</name>
<evidence type="ECO:0000313" key="2">
    <source>
        <dbReference type="Proteomes" id="UP000703269"/>
    </source>
</evidence>
<accession>A0A9P3FXQ6</accession>
<evidence type="ECO:0000313" key="1">
    <source>
        <dbReference type="EMBL" id="GJE84503.1"/>
    </source>
</evidence>
<sequence length="119" mass="12787">MTAHIPSQTWPTILQRVHKSGACASAPLAGKPRLIAAPCAGLWRRLGGYSSVPRLHRCTADSRTCGLYSCASPLDALMNPLWAIGDGWTGQMRQYVAASKSTQTYFGPAPTDRPACAER</sequence>
<comment type="caution">
    <text evidence="1">The sequence shown here is derived from an EMBL/GenBank/DDBJ whole genome shotgun (WGS) entry which is preliminary data.</text>
</comment>